<dbReference type="Proteomes" id="UP000010301">
    <property type="component" value="Unassembled WGS sequence"/>
</dbReference>
<evidence type="ECO:0000313" key="3">
    <source>
        <dbReference type="Proteomes" id="UP000010301"/>
    </source>
</evidence>
<comment type="caution">
    <text evidence="2">The sequence shown here is derived from an EMBL/GenBank/DDBJ whole genome shotgun (WGS) entry which is preliminary data.</text>
</comment>
<sequence length="100" mass="10857">MTLEHLPGLLTALATLITAIGTLRNHTSIKSVKAEVSHNHGSSMKDAISRIEKRQTGLRASTRAMRKELSSLGHQIGEIKSAANVTHQDHAARLRALESK</sequence>
<name>C0VY96_9ACTO</name>
<organism evidence="2 3">
    <name type="scientific">Gleimia coleocanis DSM 15436</name>
    <dbReference type="NCBI Taxonomy" id="525245"/>
    <lineage>
        <taxon>Bacteria</taxon>
        <taxon>Bacillati</taxon>
        <taxon>Actinomycetota</taxon>
        <taxon>Actinomycetes</taxon>
        <taxon>Actinomycetales</taxon>
        <taxon>Actinomycetaceae</taxon>
        <taxon>Gleimia</taxon>
    </lineage>
</organism>
<evidence type="ECO:0000313" key="2">
    <source>
        <dbReference type="EMBL" id="EEH64399.1"/>
    </source>
</evidence>
<proteinExistence type="predicted"/>
<reference evidence="2 3" key="1">
    <citation type="submission" date="2009-01" db="EMBL/GenBank/DDBJ databases">
        <authorList>
            <person name="Qin X."/>
            <person name="Bachman B."/>
            <person name="Battles P."/>
            <person name="Bell A."/>
            <person name="Bess C."/>
            <person name="Bickham C."/>
            <person name="Chaboub L."/>
            <person name="Chen D."/>
            <person name="Coyle M."/>
            <person name="Deiros D.R."/>
            <person name="Dinh H."/>
            <person name="Forbes L."/>
            <person name="Fowler G."/>
            <person name="Francisco L."/>
            <person name="Fu Q."/>
            <person name="Gubbala S."/>
            <person name="Hale W."/>
            <person name="Han Y."/>
            <person name="Hemphill L."/>
            <person name="Highlander S.K."/>
            <person name="Hirani K."/>
            <person name="Hogues M."/>
            <person name="Jackson L."/>
            <person name="Jakkamsetti A."/>
            <person name="Javaid M."/>
            <person name="Jiang H."/>
            <person name="Korchina V."/>
            <person name="Kovar C."/>
            <person name="Lara F."/>
            <person name="Lee S."/>
            <person name="Mata R."/>
            <person name="Mathew T."/>
            <person name="Moen C."/>
            <person name="Morales K."/>
            <person name="Munidasa M."/>
            <person name="Nazareth L."/>
            <person name="Ngo R."/>
            <person name="Nguyen L."/>
            <person name="Okwuonu G."/>
            <person name="Ongeri F."/>
            <person name="Patil S."/>
            <person name="Petrosino J."/>
            <person name="Pham C."/>
            <person name="Pham P."/>
            <person name="Pu L.-L."/>
            <person name="Puazo M."/>
            <person name="Raj R."/>
            <person name="Reid J."/>
            <person name="Rouhana J."/>
            <person name="Saada N."/>
            <person name="Shang Y."/>
            <person name="Simmons D."/>
            <person name="Thornton R."/>
            <person name="Warren J."/>
            <person name="Weissenberger G."/>
            <person name="Zhang J."/>
            <person name="Zhang L."/>
            <person name="Zhou C."/>
            <person name="Zhu D."/>
            <person name="Muzny D."/>
            <person name="Worley K."/>
            <person name="Gibbs R."/>
        </authorList>
    </citation>
    <scope>NUCLEOTIDE SEQUENCE [LARGE SCALE GENOMIC DNA]</scope>
    <source>
        <strain evidence="2 3">DSM 15436</strain>
    </source>
</reference>
<dbReference type="HOGENOM" id="CLU_2299631_0_0_11"/>
<dbReference type="STRING" id="525245.HMPREF0044_0136"/>
<keyword evidence="3" id="KW-1185">Reference proteome</keyword>
<accession>C0VY96</accession>
<gene>
    <name evidence="2" type="ORF">HMPREF0044_0136</name>
</gene>
<protein>
    <recommendedName>
        <fullName evidence="4">DUF2746 domain-containing protein</fullName>
    </recommendedName>
</protein>
<evidence type="ECO:0000256" key="1">
    <source>
        <dbReference type="SAM" id="MobiDB-lite"/>
    </source>
</evidence>
<feature type="region of interest" description="Disordered" evidence="1">
    <location>
        <begin position="34"/>
        <end position="59"/>
    </location>
</feature>
<evidence type="ECO:0008006" key="4">
    <source>
        <dbReference type="Google" id="ProtNLM"/>
    </source>
</evidence>
<dbReference type="AlphaFoldDB" id="C0VY96"/>
<dbReference type="EMBL" id="ACFG01000004">
    <property type="protein sequence ID" value="EEH64399.1"/>
    <property type="molecule type" value="Genomic_DNA"/>
</dbReference>
<dbReference type="RefSeq" id="WP_006547133.1">
    <property type="nucleotide sequence ID" value="NZ_DS999545.1"/>
</dbReference>